<gene>
    <name evidence="2" type="ORF">EJ05DRAFT_485041</name>
</gene>
<keyword evidence="3" id="KW-1185">Reference proteome</keyword>
<organism evidence="2 3">
    <name type="scientific">Pseudovirgaria hyperparasitica</name>
    <dbReference type="NCBI Taxonomy" id="470096"/>
    <lineage>
        <taxon>Eukaryota</taxon>
        <taxon>Fungi</taxon>
        <taxon>Dikarya</taxon>
        <taxon>Ascomycota</taxon>
        <taxon>Pezizomycotina</taxon>
        <taxon>Dothideomycetes</taxon>
        <taxon>Dothideomycetes incertae sedis</taxon>
        <taxon>Acrospermales</taxon>
        <taxon>Acrospermaceae</taxon>
        <taxon>Pseudovirgaria</taxon>
    </lineage>
</organism>
<evidence type="ECO:0000313" key="2">
    <source>
        <dbReference type="EMBL" id="KAF2758956.1"/>
    </source>
</evidence>
<sequence>MADAIQLPAESDPQHLHAPHEGNPDPLDADSFESDSALGDDVSTTYTESLRSSILESVEENGRGYHKYQDGLYFIPEDDQEQERLDLQHEIFLKTMHRQLYHAPLDCTDDFNALDIGTGTGIWAMDFADEFPQANVIGTDLSAIQPPYVPPNCKFEVDDFDQEWTFPQKFDYIHGRMLAGSLGNPTALFSRVYDSLKPGGWYELQDFAFPVRADDGTMDGTHFERLNKYLCDALKALKRDGSWAERYKEFMIEAGFQNVTEIVYKWPQNRWPKDKELKQLGEWNMINTLDGLHGFSARLCTQVLGMSPEELELLLMGCRKEIQNPRIHAYWPIYVVYGQKPITGT</sequence>
<dbReference type="GO" id="GO:0008168">
    <property type="term" value="F:methyltransferase activity"/>
    <property type="evidence" value="ECO:0007669"/>
    <property type="project" value="UniProtKB-KW"/>
</dbReference>
<dbReference type="PANTHER" id="PTHR43591">
    <property type="entry name" value="METHYLTRANSFERASE"/>
    <property type="match status" value="1"/>
</dbReference>
<dbReference type="OrthoDB" id="2013972at2759"/>
<dbReference type="CDD" id="cd02440">
    <property type="entry name" value="AdoMet_MTases"/>
    <property type="match status" value="1"/>
</dbReference>
<dbReference type="Pfam" id="PF13489">
    <property type="entry name" value="Methyltransf_23"/>
    <property type="match status" value="1"/>
</dbReference>
<evidence type="ECO:0000256" key="1">
    <source>
        <dbReference type="SAM" id="MobiDB-lite"/>
    </source>
</evidence>
<keyword evidence="2" id="KW-0808">Transferase</keyword>
<feature type="region of interest" description="Disordered" evidence="1">
    <location>
        <begin position="1"/>
        <end position="40"/>
    </location>
</feature>
<dbReference type="Proteomes" id="UP000799437">
    <property type="component" value="Unassembled WGS sequence"/>
</dbReference>
<dbReference type="Gene3D" id="3.40.50.150">
    <property type="entry name" value="Vaccinia Virus protein VP39"/>
    <property type="match status" value="1"/>
</dbReference>
<dbReference type="SUPFAM" id="SSF53335">
    <property type="entry name" value="S-adenosyl-L-methionine-dependent methyltransferases"/>
    <property type="match status" value="1"/>
</dbReference>
<reference evidence="2" key="1">
    <citation type="journal article" date="2020" name="Stud. Mycol.">
        <title>101 Dothideomycetes genomes: a test case for predicting lifestyles and emergence of pathogens.</title>
        <authorList>
            <person name="Haridas S."/>
            <person name="Albert R."/>
            <person name="Binder M."/>
            <person name="Bloem J."/>
            <person name="Labutti K."/>
            <person name="Salamov A."/>
            <person name="Andreopoulos B."/>
            <person name="Baker S."/>
            <person name="Barry K."/>
            <person name="Bills G."/>
            <person name="Bluhm B."/>
            <person name="Cannon C."/>
            <person name="Castanera R."/>
            <person name="Culley D."/>
            <person name="Daum C."/>
            <person name="Ezra D."/>
            <person name="Gonzalez J."/>
            <person name="Henrissat B."/>
            <person name="Kuo A."/>
            <person name="Liang C."/>
            <person name="Lipzen A."/>
            <person name="Lutzoni F."/>
            <person name="Magnuson J."/>
            <person name="Mondo S."/>
            <person name="Nolan M."/>
            <person name="Ohm R."/>
            <person name="Pangilinan J."/>
            <person name="Park H.-J."/>
            <person name="Ramirez L."/>
            <person name="Alfaro M."/>
            <person name="Sun H."/>
            <person name="Tritt A."/>
            <person name="Yoshinaga Y."/>
            <person name="Zwiers L.-H."/>
            <person name="Turgeon B."/>
            <person name="Goodwin S."/>
            <person name="Spatafora J."/>
            <person name="Crous P."/>
            <person name="Grigoriev I."/>
        </authorList>
    </citation>
    <scope>NUCLEOTIDE SEQUENCE</scope>
    <source>
        <strain evidence="2">CBS 121739</strain>
    </source>
</reference>
<keyword evidence="2" id="KW-0489">Methyltransferase</keyword>
<proteinExistence type="predicted"/>
<evidence type="ECO:0000313" key="3">
    <source>
        <dbReference type="Proteomes" id="UP000799437"/>
    </source>
</evidence>
<dbReference type="PANTHER" id="PTHR43591:SF102">
    <property type="entry name" value="S-ADENOSYL-L-METHIONINE-DEPENDENT METHYLTRANSFERASE"/>
    <property type="match status" value="1"/>
</dbReference>
<feature type="compositionally biased region" description="Basic and acidic residues" evidence="1">
    <location>
        <begin position="12"/>
        <end position="23"/>
    </location>
</feature>
<accession>A0A6A6WAU7</accession>
<protein>
    <submittedName>
        <fullName evidence="2">Putative methyltransferase</fullName>
    </submittedName>
</protein>
<name>A0A6A6WAU7_9PEZI</name>
<dbReference type="EMBL" id="ML996570">
    <property type="protein sequence ID" value="KAF2758956.1"/>
    <property type="molecule type" value="Genomic_DNA"/>
</dbReference>
<dbReference type="InterPro" id="IPR029063">
    <property type="entry name" value="SAM-dependent_MTases_sf"/>
</dbReference>
<dbReference type="RefSeq" id="XP_033601407.1">
    <property type="nucleotide sequence ID" value="XM_033745410.1"/>
</dbReference>
<dbReference type="AlphaFoldDB" id="A0A6A6WAU7"/>
<dbReference type="GeneID" id="54486464"/>
<dbReference type="GO" id="GO:0032259">
    <property type="term" value="P:methylation"/>
    <property type="evidence" value="ECO:0007669"/>
    <property type="project" value="UniProtKB-KW"/>
</dbReference>